<dbReference type="STRING" id="1569628.A0A316UPG2"/>
<gene>
    <name evidence="3" type="ORF">BDZ90DRAFT_280108</name>
</gene>
<dbReference type="Gene3D" id="3.30.460.10">
    <property type="entry name" value="Beta Polymerase, domain 2"/>
    <property type="match status" value="1"/>
</dbReference>
<feature type="region of interest" description="Disordered" evidence="1">
    <location>
        <begin position="734"/>
        <end position="876"/>
    </location>
</feature>
<name>A0A316UPG2_9BASI</name>
<evidence type="ECO:0000313" key="4">
    <source>
        <dbReference type="Proteomes" id="UP000245884"/>
    </source>
</evidence>
<dbReference type="EMBL" id="KZ819669">
    <property type="protein sequence ID" value="PWN27192.1"/>
    <property type="molecule type" value="Genomic_DNA"/>
</dbReference>
<feature type="region of interest" description="Disordered" evidence="1">
    <location>
        <begin position="386"/>
        <end position="410"/>
    </location>
</feature>
<feature type="compositionally biased region" description="Gly residues" evidence="1">
    <location>
        <begin position="797"/>
        <end position="808"/>
    </location>
</feature>
<feature type="compositionally biased region" description="Low complexity" evidence="1">
    <location>
        <begin position="548"/>
        <end position="564"/>
    </location>
</feature>
<dbReference type="InterPro" id="IPR054708">
    <property type="entry name" value="MTPAP-like_central"/>
</dbReference>
<dbReference type="PANTHER" id="PTHR12271:SF40">
    <property type="entry name" value="POLY(A) RNA POLYMERASE GLD2"/>
    <property type="match status" value="1"/>
</dbReference>
<evidence type="ECO:0000259" key="2">
    <source>
        <dbReference type="Pfam" id="PF22600"/>
    </source>
</evidence>
<protein>
    <recommendedName>
        <fullName evidence="2">Poly(A) RNA polymerase mitochondrial-like central palm domain-containing protein</fullName>
    </recommendedName>
</protein>
<feature type="domain" description="Poly(A) RNA polymerase mitochondrial-like central palm" evidence="2">
    <location>
        <begin position="137"/>
        <end position="309"/>
    </location>
</feature>
<dbReference type="PANTHER" id="PTHR12271">
    <property type="entry name" value="POLY A POLYMERASE CID PAP -RELATED"/>
    <property type="match status" value="1"/>
</dbReference>
<dbReference type="Proteomes" id="UP000245884">
    <property type="component" value="Unassembled WGS sequence"/>
</dbReference>
<feature type="region of interest" description="Disordered" evidence="1">
    <location>
        <begin position="211"/>
        <end position="235"/>
    </location>
</feature>
<dbReference type="GO" id="GO:0031123">
    <property type="term" value="P:RNA 3'-end processing"/>
    <property type="evidence" value="ECO:0007669"/>
    <property type="project" value="TreeGrafter"/>
</dbReference>
<dbReference type="GO" id="GO:0010605">
    <property type="term" value="P:negative regulation of macromolecule metabolic process"/>
    <property type="evidence" value="ECO:0007669"/>
    <property type="project" value="UniProtKB-ARBA"/>
</dbReference>
<feature type="compositionally biased region" description="Low complexity" evidence="1">
    <location>
        <begin position="782"/>
        <end position="796"/>
    </location>
</feature>
<evidence type="ECO:0000313" key="3">
    <source>
        <dbReference type="EMBL" id="PWN27192.1"/>
    </source>
</evidence>
<dbReference type="AlphaFoldDB" id="A0A316UPG2"/>
<dbReference type="Pfam" id="PF22600">
    <property type="entry name" value="MTPAP-like_central"/>
    <property type="match status" value="1"/>
</dbReference>
<feature type="compositionally biased region" description="Basic residues" evidence="1">
    <location>
        <begin position="746"/>
        <end position="757"/>
    </location>
</feature>
<dbReference type="SUPFAM" id="SSF81301">
    <property type="entry name" value="Nucleotidyltransferase"/>
    <property type="match status" value="1"/>
</dbReference>
<dbReference type="CDD" id="cd05402">
    <property type="entry name" value="NT_PAP_TUTase"/>
    <property type="match status" value="1"/>
</dbReference>
<accession>A0A316UPG2</accession>
<feature type="compositionally biased region" description="Gly residues" evidence="1">
    <location>
        <begin position="830"/>
        <end position="845"/>
    </location>
</feature>
<feature type="compositionally biased region" description="Acidic residues" evidence="1">
    <location>
        <begin position="223"/>
        <end position="235"/>
    </location>
</feature>
<dbReference type="Gene3D" id="1.10.1410.10">
    <property type="match status" value="1"/>
</dbReference>
<feature type="compositionally biased region" description="Basic and acidic residues" evidence="1">
    <location>
        <begin position="580"/>
        <end position="589"/>
    </location>
</feature>
<feature type="compositionally biased region" description="Basic and acidic residues" evidence="1">
    <location>
        <begin position="74"/>
        <end position="101"/>
    </location>
</feature>
<feature type="compositionally biased region" description="Low complexity" evidence="1">
    <location>
        <begin position="810"/>
        <end position="829"/>
    </location>
</feature>
<dbReference type="SUPFAM" id="SSF81631">
    <property type="entry name" value="PAP/OAS1 substrate-binding domain"/>
    <property type="match status" value="1"/>
</dbReference>
<dbReference type="OrthoDB" id="2274644at2759"/>
<organism evidence="3 4">
    <name type="scientific">Jaminaea rosea</name>
    <dbReference type="NCBI Taxonomy" id="1569628"/>
    <lineage>
        <taxon>Eukaryota</taxon>
        <taxon>Fungi</taxon>
        <taxon>Dikarya</taxon>
        <taxon>Basidiomycota</taxon>
        <taxon>Ustilaginomycotina</taxon>
        <taxon>Exobasidiomycetes</taxon>
        <taxon>Microstromatales</taxon>
        <taxon>Microstromatales incertae sedis</taxon>
        <taxon>Jaminaea</taxon>
    </lineage>
</organism>
<dbReference type="GO" id="GO:0016779">
    <property type="term" value="F:nucleotidyltransferase activity"/>
    <property type="evidence" value="ECO:0007669"/>
    <property type="project" value="UniProtKB-ARBA"/>
</dbReference>
<feature type="region of interest" description="Disordered" evidence="1">
    <location>
        <begin position="536"/>
        <end position="589"/>
    </location>
</feature>
<keyword evidence="4" id="KW-1185">Reference proteome</keyword>
<dbReference type="RefSeq" id="XP_025361804.1">
    <property type="nucleotide sequence ID" value="XM_025509242.1"/>
</dbReference>
<proteinExistence type="predicted"/>
<sequence>MATPNADGQPSRRFKPKPKAPRQQVTEVQGAGPVDHIQVLPPQQLIPVLQTGETQAPGAQPPTGPALERQAQLQRREIEQQHRREAELQRRRERREHEASMRQDIIQKWQRTIEREEQECSHWALQGEDKTIEASLGRQLAQHWNSTRPSPRQEEKRSKIVRDVQACITKAWPRCALEIAPFGSSVTGIVTATSDIDLALLDPSRPFGVGTPPELRVRVPGLSDEEDGADDDEDLPSWYDVRNVAKALRRYGGASPSRQGRPLFTQVFPITGANVPIVKFKDLDTGLSGDISVNDRFGRHNSGLIKAYATLREQTFRPLCFAVKHWLKRRKLNDPSGEGGQGSSLSSYSIVLLVIQYLQTQRLLPSLQNDALLASQGIPRNYIFRAPKLPRRRAGDPRPGSTTDARRPEATRYDVTYLDTSLAEHRGIRDGGWTYYLRAGDEEGRRLAQEINKEQWDQQRAAHPEKFGNLPCTADVGLHRSTDASGEDAITTLGRDFIGFIQWYSSLSKRDYVIDVKHGAPRKSNTIQTRRAWQEANGLGDGIPRGVAASESSSSDSASSSSSDGEQLLIPGAEQAPRTRARDHDPDQPLEWESDRIVIRDPFILDRNTAKNIHRVPADRIDVEFSRAVRMIEEGTIKQESVDLPVGEVTGIAPGPLLLSQLCLPYEYVEALSREEQEKARVERREKRVAAATAAAAAVQGEGEGGASEEARAAFAAKLAAELSSSDLDVELDGMGLGSGREGAGKAKKSRRGRKSRGGNAPGGSIFTDLPARPHSGSSDTASLALPPAAPFPRAGGARGGSSRGRGGLRPDSAGYSTTGSSSATNGTGSSFGRGRGRGRGGGGKFRNANRSSSGSRGGGATMAGVPTGPATASGT</sequence>
<feature type="region of interest" description="Disordered" evidence="1">
    <location>
        <begin position="1"/>
        <end position="102"/>
    </location>
</feature>
<reference evidence="3 4" key="1">
    <citation type="journal article" date="2018" name="Mol. Biol. Evol.">
        <title>Broad Genomic Sampling Reveals a Smut Pathogenic Ancestry of the Fungal Clade Ustilaginomycotina.</title>
        <authorList>
            <person name="Kijpornyongpan T."/>
            <person name="Mondo S.J."/>
            <person name="Barry K."/>
            <person name="Sandor L."/>
            <person name="Lee J."/>
            <person name="Lipzen A."/>
            <person name="Pangilinan J."/>
            <person name="LaButti K."/>
            <person name="Hainaut M."/>
            <person name="Henrissat B."/>
            <person name="Grigoriev I.V."/>
            <person name="Spatafora J.W."/>
            <person name="Aime M.C."/>
        </authorList>
    </citation>
    <scope>NUCLEOTIDE SEQUENCE [LARGE SCALE GENOMIC DNA]</scope>
    <source>
        <strain evidence="3 4">MCA 5214</strain>
    </source>
</reference>
<dbReference type="GeneID" id="37031065"/>
<evidence type="ECO:0000256" key="1">
    <source>
        <dbReference type="SAM" id="MobiDB-lite"/>
    </source>
</evidence>
<dbReference type="InterPro" id="IPR043519">
    <property type="entry name" value="NT_sf"/>
</dbReference>